<dbReference type="PANTHER" id="PTHR43480:SF1">
    <property type="entry name" value="ACYL-[ACYL-CARRIER-PROTEIN]--UDP-N-ACETYLGLUCOSAMINE O-ACYLTRANSFERASE, MITOCHONDRIAL-RELATED"/>
    <property type="match status" value="1"/>
</dbReference>
<dbReference type="HAMAP" id="MF_00387">
    <property type="entry name" value="LpxA"/>
    <property type="match status" value="1"/>
</dbReference>
<keyword evidence="3 6" id="KW-0808">Transferase</keyword>
<dbReference type="EC" id="2.3.1.129" evidence="6"/>
<dbReference type="CDD" id="cd03351">
    <property type="entry name" value="LbH_UDP-GlcNAc_AT"/>
    <property type="match status" value="1"/>
</dbReference>
<dbReference type="InterPro" id="IPR001451">
    <property type="entry name" value="Hexapep"/>
</dbReference>
<comment type="caution">
    <text evidence="8">The sequence shown here is derived from an EMBL/GenBank/DDBJ whole genome shotgun (WGS) entry which is preliminary data.</text>
</comment>
<evidence type="ECO:0000313" key="9">
    <source>
        <dbReference type="Proteomes" id="UP000313645"/>
    </source>
</evidence>
<dbReference type="InterPro" id="IPR029098">
    <property type="entry name" value="Acetyltransf_C"/>
</dbReference>
<dbReference type="PANTHER" id="PTHR43480">
    <property type="entry name" value="ACYL-[ACYL-CARRIER-PROTEIN]--UDP-N-ACETYLGLUCOSAMINE O-ACYLTRANSFERASE"/>
    <property type="match status" value="1"/>
</dbReference>
<comment type="subunit">
    <text evidence="6">Homotrimer.</text>
</comment>
<dbReference type="Gene3D" id="2.160.10.10">
    <property type="entry name" value="Hexapeptide repeat proteins"/>
    <property type="match status" value="1"/>
</dbReference>
<dbReference type="Gene3D" id="1.20.1180.10">
    <property type="entry name" value="Udp N-acetylglucosamine O-acyltransferase, C-terminal domain"/>
    <property type="match status" value="1"/>
</dbReference>
<keyword evidence="1 6" id="KW-0444">Lipid biosynthesis</keyword>
<keyword evidence="5 6" id="KW-0012">Acyltransferase</keyword>
<sequence>MATQVWSGVHPQAIVDPGAKLGKDVTVGPFSYVGPDVEIGDGTEVLSHVVIKGPTVIGRHNRIFQFCSVGEECQDKKYAGEPTRLIIGDNNEIRENCTIHRGTVQDRGETVIGSNNLLMAYVHVAHDCVVGDNTILANCATLAGHVSVGDWAILGGGTMVHQFCHIGAHSMSAGGSIVLKDIPAYIMASGQSASAHGLNAEGLKRRGFSREVITQLRRAYKVIYRQGHTLAQAIEVLEKDFAGQPELDALIDSLRIAHRGIVR</sequence>
<keyword evidence="9" id="KW-1185">Reference proteome</keyword>
<dbReference type="GO" id="GO:0008780">
    <property type="term" value="F:acyl-[acyl-carrier-protein]-UDP-N-acetylglucosamine O-acyltransferase activity"/>
    <property type="evidence" value="ECO:0007669"/>
    <property type="project" value="UniProtKB-EC"/>
</dbReference>
<dbReference type="InterPro" id="IPR010137">
    <property type="entry name" value="Lipid_A_LpxA"/>
</dbReference>
<proteinExistence type="inferred from homology"/>
<comment type="similarity">
    <text evidence="6">Belongs to the transferase hexapeptide repeat family. LpxA subfamily.</text>
</comment>
<comment type="catalytic activity">
    <reaction evidence="6">
        <text>a (3R)-hydroxyacyl-[ACP] + UDP-N-acetyl-alpha-D-glucosamine = a UDP-3-O-[(3R)-3-hydroxyacyl]-N-acetyl-alpha-D-glucosamine + holo-[ACP]</text>
        <dbReference type="Rhea" id="RHEA:67812"/>
        <dbReference type="Rhea" id="RHEA-COMP:9685"/>
        <dbReference type="Rhea" id="RHEA-COMP:9945"/>
        <dbReference type="ChEBI" id="CHEBI:57705"/>
        <dbReference type="ChEBI" id="CHEBI:64479"/>
        <dbReference type="ChEBI" id="CHEBI:78827"/>
        <dbReference type="ChEBI" id="CHEBI:173225"/>
        <dbReference type="EC" id="2.3.1.129"/>
    </reaction>
</comment>
<dbReference type="InterPro" id="IPR011004">
    <property type="entry name" value="Trimer_LpxA-like_sf"/>
</dbReference>
<evidence type="ECO:0000256" key="2">
    <source>
        <dbReference type="ARBA" id="ARBA00022556"/>
    </source>
</evidence>
<keyword evidence="4 6" id="KW-0443">Lipid metabolism</keyword>
<dbReference type="NCBIfam" id="TIGR01852">
    <property type="entry name" value="lipid_A_lpxA"/>
    <property type="match status" value="1"/>
</dbReference>
<reference evidence="8 9" key="1">
    <citation type="submission" date="2019-02" db="EMBL/GenBank/DDBJ databases">
        <title>Marinobacter halodurans sp. nov., a marine bacterium isolated from sea tidal flat.</title>
        <authorList>
            <person name="Yoo Y."/>
            <person name="Lee D.W."/>
            <person name="Kim B.S."/>
            <person name="Kim J.-J."/>
        </authorList>
    </citation>
    <scope>NUCLEOTIDE SEQUENCE [LARGE SCALE GENOMIC DNA]</scope>
    <source>
        <strain evidence="8 9">YJ-S3-2</strain>
    </source>
</reference>
<dbReference type="InterPro" id="IPR037157">
    <property type="entry name" value="Acetyltransf_C_sf"/>
</dbReference>
<dbReference type="NCBIfam" id="NF003657">
    <property type="entry name" value="PRK05289.1"/>
    <property type="match status" value="1"/>
</dbReference>
<evidence type="ECO:0000256" key="3">
    <source>
        <dbReference type="ARBA" id="ARBA00022679"/>
    </source>
</evidence>
<comment type="subcellular location">
    <subcellularLocation>
        <location evidence="6">Cytoplasm</location>
    </subcellularLocation>
</comment>
<dbReference type="PIRSF" id="PIRSF000456">
    <property type="entry name" value="UDP-GlcNAc_acltr"/>
    <property type="match status" value="1"/>
</dbReference>
<keyword evidence="6" id="KW-0677">Repeat</keyword>
<protein>
    <recommendedName>
        <fullName evidence="6">Acyl-[acyl-carrier-protein]--UDP-N-acetylglucosamine O-acyltransferase</fullName>
        <shortName evidence="6">UDP-N-acetylglucosamine acyltransferase</shortName>
        <ecNumber evidence="6">2.3.1.129</ecNumber>
    </recommendedName>
</protein>
<dbReference type="EMBL" id="SJDL01000010">
    <property type="protein sequence ID" value="TBW56671.1"/>
    <property type="molecule type" value="Genomic_DNA"/>
</dbReference>
<dbReference type="Pfam" id="PF13720">
    <property type="entry name" value="Acetyltransf_11"/>
    <property type="match status" value="1"/>
</dbReference>
<evidence type="ECO:0000256" key="4">
    <source>
        <dbReference type="ARBA" id="ARBA00023098"/>
    </source>
</evidence>
<evidence type="ECO:0000256" key="6">
    <source>
        <dbReference type="HAMAP-Rule" id="MF_00387"/>
    </source>
</evidence>
<comment type="pathway">
    <text evidence="6">Glycolipid biosynthesis; lipid IV(A) biosynthesis; lipid IV(A) from (3R)-3-hydroxytetradecanoyl-[acyl-carrier-protein] and UDP-N-acetyl-alpha-D-glucosamine: step 1/6.</text>
</comment>
<comment type="function">
    <text evidence="6">Involved in the biosynthesis of lipid A, a phosphorylated glycolipid that anchors the lipopolysaccharide to the outer membrane of the cell.</text>
</comment>
<gene>
    <name evidence="6" type="primary">lpxA</name>
    <name evidence="8" type="ORF">EZI54_08470</name>
</gene>
<keyword evidence="6" id="KW-0963">Cytoplasm</keyword>
<dbReference type="RefSeq" id="WP_131480963.1">
    <property type="nucleotide sequence ID" value="NZ_SJDL01000010.1"/>
</dbReference>
<name>A0ABY1ZNG7_9GAMM</name>
<dbReference type="Proteomes" id="UP000313645">
    <property type="component" value="Unassembled WGS sequence"/>
</dbReference>
<accession>A0ABY1ZNG7</accession>
<feature type="domain" description="UDP N-acetylglucosamine O-acyltransferase C-terminal" evidence="7">
    <location>
        <begin position="181"/>
        <end position="262"/>
    </location>
</feature>
<evidence type="ECO:0000256" key="1">
    <source>
        <dbReference type="ARBA" id="ARBA00022516"/>
    </source>
</evidence>
<evidence type="ECO:0000259" key="7">
    <source>
        <dbReference type="Pfam" id="PF13720"/>
    </source>
</evidence>
<dbReference type="Pfam" id="PF00132">
    <property type="entry name" value="Hexapep"/>
    <property type="match status" value="2"/>
</dbReference>
<evidence type="ECO:0000256" key="5">
    <source>
        <dbReference type="ARBA" id="ARBA00023315"/>
    </source>
</evidence>
<keyword evidence="2 6" id="KW-0441">Lipid A biosynthesis</keyword>
<evidence type="ECO:0000313" key="8">
    <source>
        <dbReference type="EMBL" id="TBW56671.1"/>
    </source>
</evidence>
<dbReference type="SUPFAM" id="SSF51161">
    <property type="entry name" value="Trimeric LpxA-like enzymes"/>
    <property type="match status" value="1"/>
</dbReference>
<organism evidence="8 9">
    <name type="scientific">Marinobacter halodurans</name>
    <dbReference type="NCBI Taxonomy" id="2528979"/>
    <lineage>
        <taxon>Bacteria</taxon>
        <taxon>Pseudomonadati</taxon>
        <taxon>Pseudomonadota</taxon>
        <taxon>Gammaproteobacteria</taxon>
        <taxon>Pseudomonadales</taxon>
        <taxon>Marinobacteraceae</taxon>
        <taxon>Marinobacter</taxon>
    </lineage>
</organism>